<dbReference type="Pfam" id="PF16201">
    <property type="entry name" value="NopRA1"/>
    <property type="match status" value="1"/>
</dbReference>
<proteinExistence type="predicted"/>
<name>A0A9W7GA61_9STRA</name>
<evidence type="ECO:0000313" key="3">
    <source>
        <dbReference type="EMBL" id="GMI41068.1"/>
    </source>
</evidence>
<dbReference type="EMBL" id="BRYA01000142">
    <property type="protein sequence ID" value="GMI41068.1"/>
    <property type="molecule type" value="Genomic_DNA"/>
</dbReference>
<dbReference type="GO" id="GO:0000463">
    <property type="term" value="P:maturation of LSU-rRNA from tricistronic rRNA transcript (SSU-rRNA, 5.8S rRNA, LSU-rRNA)"/>
    <property type="evidence" value="ECO:0007669"/>
    <property type="project" value="TreeGrafter"/>
</dbReference>
<evidence type="ECO:0000259" key="2">
    <source>
        <dbReference type="Pfam" id="PF16201"/>
    </source>
</evidence>
<evidence type="ECO:0000256" key="1">
    <source>
        <dbReference type="SAM" id="MobiDB-lite"/>
    </source>
</evidence>
<dbReference type="OrthoDB" id="72892at2759"/>
<keyword evidence="4" id="KW-1185">Reference proteome</keyword>
<evidence type="ECO:0000313" key="4">
    <source>
        <dbReference type="Proteomes" id="UP001165065"/>
    </source>
</evidence>
<dbReference type="GO" id="GO:0000466">
    <property type="term" value="P:maturation of 5.8S rRNA from tricistronic rRNA transcript (SSU-rRNA, 5.8S rRNA, LSU-rRNA)"/>
    <property type="evidence" value="ECO:0007669"/>
    <property type="project" value="TreeGrafter"/>
</dbReference>
<dbReference type="InterPro" id="IPR039844">
    <property type="entry name" value="URB1"/>
</dbReference>
<dbReference type="GO" id="GO:0005730">
    <property type="term" value="C:nucleolus"/>
    <property type="evidence" value="ECO:0007669"/>
    <property type="project" value="TreeGrafter"/>
</dbReference>
<feature type="region of interest" description="Disordered" evidence="1">
    <location>
        <begin position="67"/>
        <end position="113"/>
    </location>
</feature>
<dbReference type="PANTHER" id="PTHR13500">
    <property type="entry name" value="NUCLEOLAR PRERIBOSOMAL-ASSOCIATED PROTEIN 1"/>
    <property type="match status" value="1"/>
</dbReference>
<gene>
    <name evidence="3" type="ORF">TrCOL_g12428</name>
</gene>
<dbReference type="InterPro" id="IPR016024">
    <property type="entry name" value="ARM-type_fold"/>
</dbReference>
<feature type="compositionally biased region" description="Basic residues" evidence="1">
    <location>
        <begin position="1"/>
        <end position="10"/>
    </location>
</feature>
<dbReference type="InterPro" id="IPR032436">
    <property type="entry name" value="URB1_C"/>
</dbReference>
<organism evidence="3 4">
    <name type="scientific">Triparma columacea</name>
    <dbReference type="NCBI Taxonomy" id="722753"/>
    <lineage>
        <taxon>Eukaryota</taxon>
        <taxon>Sar</taxon>
        <taxon>Stramenopiles</taxon>
        <taxon>Ochrophyta</taxon>
        <taxon>Bolidophyceae</taxon>
        <taxon>Parmales</taxon>
        <taxon>Triparmaceae</taxon>
        <taxon>Triparma</taxon>
    </lineage>
</organism>
<sequence length="1916" mass="211023">MSSTFSHKHLNPRDCSTSLNASSPVAIISGLKSFFYQLSRRLLECESFDGDSGTLIIRKKMKKKLMDDDMNTGDDDNDEYNDDDEEETDTEGEDDEVDQGSESEEEEDDDDMDIEGAGMRHEWEKDTANYNVPFVGTKIFSQSNSTSASSTPAKWNLQDYILVSPSLYELLGPDLFPGSTLHTRTLTKSKKLRKVSIEIIRRHTECLALLSILLHHDHTISDDVKTKVGNLLKRKLLKGLTFKELIQTATAKSKDNGGGSNRRIQAATLNLLNSLVLLFSSSSELCSATPPYNVVQEIVGRIELGCHTVSNTKSNNPFHTSRPSNPNHLTLSGSWLFRPEPNIRTSKSFNYLRHSVSLSTYHLAARVLQSLLVSPSCRNKHAFRDVLMSASGSKMKRGFIGTSLVKVMSLPKVVRKMMSPKDNEDNDESNDSGCSTMIAERYLEVASRIYEFLGSVLTLNLSSPDQMPVSNRELSDAVIPRDALSALANLYLQREVESNPASHELLIKLLKPDTSPYYETDYSVRNVARTLTLLPGHSDPEVAETVKSILQESPQVITFFIRFFKIGELDITGSTSKKKRKKSLATEHDEGLDLMINDGTGKQRTLAATENEVGIEDDVLSLIGAMSYLTSILNLPVEPAISKEDAKSASTLLPFFLPNFLSKKFTSKLLLHPDTLLVHTTLELLSAVLSRCERSKILASPGADFVTLTKSKLPELQTILTLKTKFDSFASENSDPSKDNITYSLLELISLYYSFLITTNQSSNSVKYDFTKLLPPSSDVFYSKPLPLQVALLKTLHVVFSKRDSVMWNKSSLLVVFKILLEATPEISEHAKMVVMKIIAPSATPLSFESYVLSCLLNILSPSHVKILSEVIEDVKKNSIRHSMACAMAGVANSDIPTFLTALLTRLAKGNLAEFGDLVMNVFGKALKFSPDPIPLCKLVKHISEGEGANLEGQIFQDALSIAGGGGELTSISFSEKDCPPFTLLRDIREILFAYAHAPSNNTLATTLERVVNTLGHENCDDPSYPHAVRAFFQGWKEGHEDHVLFANIIVEVIGSLSSEEIIEQADLMSVIEEHYFSRMKVFITKSKSPDKEYLRAASPVIHLTPSSCTPMKAALFESLVGVAKSGDWRMSLLEGFVDLDASESTVLGFLRLMEGDKLKSLAAKLIKNLEGPLRLDGGSIEVGKFLEKHARDDELMEAILGNNPGALAPYASNGLVVAFFERLGLDEGLDVFGLEDYDVKIIKELPALVEGEDRKRIVESLVNSLLGRVEGRSKVKLGEKEMTSEMGLLTGAKVLKDKIVNTAILIRVCSALPRACRKKGRGDHDVSQLLKVVEGLQDFEEELVVQHADLLNDAALSMMKHGLVQDKGLLELLRRVMKWNAGNKKGALIGFDCVKVFLLLTSHSSFEEAIRGGTEVLETVFLCLQMAKEEGKEFEEESIEGLINSIMKEFGAGVSARDLLVRRILYTLEVEFEYSRGTEDMNWKGVEKDRGGGLGTLGWFVGCVEERRVRATLGDFPVGDAVVPSDVALSDVGDEGRYSVGFLLPIALSFVESVMPGEEPIGYWDYLKKGKEGEEEEGDGDDEFTEEEKAGFLKHSQRKERFISATRRMCENGTIALVLASLCCKDPLVRKMAVVILGIVLECGLEDWEASRVTGWSARPQLALVVGSFLDGLVGTEGREGAAGNVPKLPCTAALFLAHSFFIMGKPSSPLYGGVNSYFLKQDEGRFGDLNAIPGFGQMFFGKERSERVWMMKLLAEGTKGNHDYQVMGRRHAHSLIMAVMDTEGADMEEKRLCLSVLESALANGGRGAVKGLLEGGLAGWMGVVGRRGWGKWGAGVKLKWLEVAGELVRKARELEGEEGEEGGMLDVEVEGLLELVKGWEGGKSEASMGEGGGEEEEERVRKGMRICREALVAV</sequence>
<feature type="domain" description="URB1 C-terminal" evidence="2">
    <location>
        <begin position="1616"/>
        <end position="1806"/>
    </location>
</feature>
<comment type="caution">
    <text evidence="3">The sequence shown here is derived from an EMBL/GenBank/DDBJ whole genome shotgun (WGS) entry which is preliminary data.</text>
</comment>
<dbReference type="SUPFAM" id="SSF48371">
    <property type="entry name" value="ARM repeat"/>
    <property type="match status" value="1"/>
</dbReference>
<dbReference type="Proteomes" id="UP001165065">
    <property type="component" value="Unassembled WGS sequence"/>
</dbReference>
<feature type="region of interest" description="Disordered" evidence="1">
    <location>
        <begin position="1"/>
        <end position="20"/>
    </location>
</feature>
<accession>A0A9W7GA61</accession>
<dbReference type="PANTHER" id="PTHR13500:SF0">
    <property type="entry name" value="NUCLEOLAR PRE-RIBOSOMAL-ASSOCIATED PROTEIN 1"/>
    <property type="match status" value="1"/>
</dbReference>
<protein>
    <recommendedName>
        <fullName evidence="2">URB1 C-terminal domain-containing protein</fullName>
    </recommendedName>
</protein>
<feature type="compositionally biased region" description="Acidic residues" evidence="1">
    <location>
        <begin position="68"/>
        <end position="113"/>
    </location>
</feature>
<reference evidence="4" key="1">
    <citation type="journal article" date="2023" name="Commun. Biol.">
        <title>Genome analysis of Parmales, the sister group of diatoms, reveals the evolutionary specialization of diatoms from phago-mixotrophs to photoautotrophs.</title>
        <authorList>
            <person name="Ban H."/>
            <person name="Sato S."/>
            <person name="Yoshikawa S."/>
            <person name="Yamada K."/>
            <person name="Nakamura Y."/>
            <person name="Ichinomiya M."/>
            <person name="Sato N."/>
            <person name="Blanc-Mathieu R."/>
            <person name="Endo H."/>
            <person name="Kuwata A."/>
            <person name="Ogata H."/>
        </authorList>
    </citation>
    <scope>NUCLEOTIDE SEQUENCE [LARGE SCALE GENOMIC DNA]</scope>
</reference>